<protein>
    <recommendedName>
        <fullName evidence="3">Metalloprotease TldD/E C-terminal domain-containing protein</fullName>
    </recommendedName>
</protein>
<accession>A0A1H4VB70</accession>
<dbReference type="GeneID" id="95512041"/>
<dbReference type="InterPro" id="IPR045569">
    <property type="entry name" value="Metalloprtase-TldD/E_C"/>
</dbReference>
<dbReference type="InterPro" id="IPR051463">
    <property type="entry name" value="Peptidase_U62_metallo"/>
</dbReference>
<proteinExistence type="inferred from homology"/>
<organism evidence="4 5">
    <name type="scientific">Streptomyces misionensis</name>
    <dbReference type="NCBI Taxonomy" id="67331"/>
    <lineage>
        <taxon>Bacteria</taxon>
        <taxon>Bacillati</taxon>
        <taxon>Actinomycetota</taxon>
        <taxon>Actinomycetes</taxon>
        <taxon>Kitasatosporales</taxon>
        <taxon>Streptomycetaceae</taxon>
        <taxon>Streptomyces</taxon>
    </lineage>
</organism>
<feature type="domain" description="Metalloprotease TldD/E C-terminal" evidence="3">
    <location>
        <begin position="219"/>
        <end position="445"/>
    </location>
</feature>
<feature type="region of interest" description="Disordered" evidence="2">
    <location>
        <begin position="306"/>
        <end position="326"/>
    </location>
</feature>
<dbReference type="Pfam" id="PF19289">
    <property type="entry name" value="PmbA_TldD_3rd"/>
    <property type="match status" value="1"/>
</dbReference>
<dbReference type="InterPro" id="IPR036059">
    <property type="entry name" value="TldD/PmbA_sf"/>
</dbReference>
<name>A0A1H4VB70_9ACTN</name>
<evidence type="ECO:0000313" key="5">
    <source>
        <dbReference type="Proteomes" id="UP000182375"/>
    </source>
</evidence>
<reference evidence="4 5" key="1">
    <citation type="submission" date="2016-10" db="EMBL/GenBank/DDBJ databases">
        <authorList>
            <person name="de Groot N.N."/>
        </authorList>
    </citation>
    <scope>NUCLEOTIDE SEQUENCE [LARGE SCALE GENOMIC DNA]</scope>
    <source>
        <strain evidence="4 5">DSM 40306</strain>
    </source>
</reference>
<dbReference type="EMBL" id="FNTD01000004">
    <property type="protein sequence ID" value="SEC78130.1"/>
    <property type="molecule type" value="Genomic_DNA"/>
</dbReference>
<gene>
    <name evidence="4" type="ORF">SAMN04490357_2889</name>
</gene>
<dbReference type="RefSeq" id="WP_074992235.1">
    <property type="nucleotide sequence ID" value="NZ_FNTD01000004.1"/>
</dbReference>
<dbReference type="AlphaFoldDB" id="A0A1H4VB70"/>
<dbReference type="GO" id="GO:0005829">
    <property type="term" value="C:cytosol"/>
    <property type="evidence" value="ECO:0007669"/>
    <property type="project" value="TreeGrafter"/>
</dbReference>
<dbReference type="SUPFAM" id="SSF111283">
    <property type="entry name" value="Putative modulator of DNA gyrase, PmbA/TldD"/>
    <property type="match status" value="1"/>
</dbReference>
<dbReference type="GO" id="GO:0008237">
    <property type="term" value="F:metallopeptidase activity"/>
    <property type="evidence" value="ECO:0007669"/>
    <property type="project" value="InterPro"/>
</dbReference>
<sequence>MAATTTRPTGTEDLLETAQWAIERLGTRAQYAQAYAERTLEVRVECLDGEVLATCVEPREGLACMVREDGRWRHRAFSVAQLPSLPTWSAADRSAPGADLPAWPDAPDARFTPVAARDWLVRGAAPAHSLRTMEDFTLRSIAVVDTDGVRSAGTTRVVRRRAEATVTHDGNRYRGLSRWLQRGPGAGTADRDAVPQDVARIAVEHAHDSARATLGGRHRTPVVFGPSAAVGLLHELIGHALEADNFAMRSDYVAGLRKPGAVPASVTMYDDPTLADGYGSYDIDDEGIAGTVTTLVADGELGAPLSSVRTAQRHGRPSTGNGRRRDYRALPLPRASNTVLARGTDDPAALLAPSAQGLLHVGCLGAGMIHLSSGEFHFAALNCTYVTPDGHRVPVRDVSLFGDALETLARVEGIGTDFGGDSVTCGKQGQMIGIGLFSPSMRFSALDWSAA</sequence>
<evidence type="ECO:0000256" key="2">
    <source>
        <dbReference type="SAM" id="MobiDB-lite"/>
    </source>
</evidence>
<dbReference type="PANTHER" id="PTHR30624:SF4">
    <property type="entry name" value="METALLOPROTEASE TLDD"/>
    <property type="match status" value="1"/>
</dbReference>
<dbReference type="STRING" id="67331.SAMN04490357_2889"/>
<comment type="similarity">
    <text evidence="1">Belongs to the peptidase U62 family.</text>
</comment>
<evidence type="ECO:0000313" key="4">
    <source>
        <dbReference type="EMBL" id="SEC78130.1"/>
    </source>
</evidence>
<evidence type="ECO:0000259" key="3">
    <source>
        <dbReference type="Pfam" id="PF19289"/>
    </source>
</evidence>
<evidence type="ECO:0000256" key="1">
    <source>
        <dbReference type="ARBA" id="ARBA00005836"/>
    </source>
</evidence>
<dbReference type="GO" id="GO:0006508">
    <property type="term" value="P:proteolysis"/>
    <property type="evidence" value="ECO:0007669"/>
    <property type="project" value="InterPro"/>
</dbReference>
<dbReference type="Proteomes" id="UP000182375">
    <property type="component" value="Unassembled WGS sequence"/>
</dbReference>
<dbReference type="PANTHER" id="PTHR30624">
    <property type="entry name" value="UNCHARACTERIZED PROTEIN TLDD AND PMBA"/>
    <property type="match status" value="1"/>
</dbReference>